<organism evidence="3 4">
    <name type="scientific">Azotobacter chroococcum NCIMB 8003</name>
    <dbReference type="NCBI Taxonomy" id="1328314"/>
    <lineage>
        <taxon>Bacteria</taxon>
        <taxon>Pseudomonadati</taxon>
        <taxon>Pseudomonadota</taxon>
        <taxon>Gammaproteobacteria</taxon>
        <taxon>Pseudomonadales</taxon>
        <taxon>Pseudomonadaceae</taxon>
        <taxon>Azotobacter</taxon>
    </lineage>
</organism>
<dbReference type="Proteomes" id="UP000068210">
    <property type="component" value="Plasmid pAcX50e"/>
</dbReference>
<dbReference type="EMBL" id="CP010420">
    <property type="protein sequence ID" value="AJE23639.1"/>
    <property type="molecule type" value="Genomic_DNA"/>
</dbReference>
<dbReference type="SUPFAM" id="SSF56601">
    <property type="entry name" value="beta-lactamase/transpeptidase-like"/>
    <property type="match status" value="1"/>
</dbReference>
<proteinExistence type="predicted"/>
<dbReference type="Gene3D" id="3.40.710.10">
    <property type="entry name" value="DD-peptidase/beta-lactamase superfamily"/>
    <property type="match status" value="1"/>
</dbReference>
<feature type="domain" description="Penicillin-binding protein transpeptidase" evidence="2">
    <location>
        <begin position="49"/>
        <end position="247"/>
    </location>
</feature>
<dbReference type="GO" id="GO:0008658">
    <property type="term" value="F:penicillin binding"/>
    <property type="evidence" value="ECO:0007669"/>
    <property type="project" value="InterPro"/>
</dbReference>
<geneLocation type="plasmid" evidence="3 4">
    <name>pAcX50e</name>
</geneLocation>
<sequence length="262" mass="29375">MKRLLTLTVFLCALQAQASEWIKSSEIEELFKAAHVQGTFVLYDVEADQFVGYDRIRAETRFVPASTYKIPNTLIGLSVGAVDNVDEVLPYGGQHQPFKAWEKDMGLRDAIAISNVPIYQELARRIGPERMREGVSKIGYGNQDIGPNTSIGTFWLVGPLKISALEQTKFLAKLAKETLPLPQDQQKKVREIITLEQGDNWKLYGKTGWENVPGAGIGWWVGWVEKDNRIYPFALNIDIREASDAAKRLELGKASLKALKIL</sequence>
<dbReference type="KEGG" id="acx:Achr_e480"/>
<dbReference type="NCBIfam" id="NF012161">
    <property type="entry name" value="bla_class_D_main"/>
    <property type="match status" value="1"/>
</dbReference>
<evidence type="ECO:0000259" key="2">
    <source>
        <dbReference type="Pfam" id="PF00905"/>
    </source>
</evidence>
<name>A0A0C4WSP3_9GAMM</name>
<dbReference type="RefSeq" id="WP_082045629.1">
    <property type="nucleotide sequence ID" value="NZ_CP010420.1"/>
</dbReference>
<dbReference type="InterPro" id="IPR001460">
    <property type="entry name" value="PCN-bd_Tpept"/>
</dbReference>
<evidence type="ECO:0000313" key="3">
    <source>
        <dbReference type="EMBL" id="AJE23639.1"/>
    </source>
</evidence>
<protein>
    <submittedName>
        <fullName evidence="3">DD-peptidase/beta-lactamase superfamily</fullName>
    </submittedName>
</protein>
<keyword evidence="4" id="KW-1185">Reference proteome</keyword>
<accession>A0A0C4WSP3</accession>
<dbReference type="HOGENOM" id="CLU_035412_3_1_6"/>
<evidence type="ECO:0000313" key="4">
    <source>
        <dbReference type="Proteomes" id="UP000068210"/>
    </source>
</evidence>
<dbReference type="AlphaFoldDB" id="A0A0C4WSP3"/>
<keyword evidence="1" id="KW-0732">Signal</keyword>
<gene>
    <name evidence="3" type="ORF">Achr_e480</name>
</gene>
<dbReference type="Pfam" id="PF00905">
    <property type="entry name" value="Transpeptidase"/>
    <property type="match status" value="1"/>
</dbReference>
<dbReference type="InterPro" id="IPR012338">
    <property type="entry name" value="Beta-lactam/transpept-like"/>
</dbReference>
<feature type="chain" id="PRO_5002173410" evidence="1">
    <location>
        <begin position="19"/>
        <end position="262"/>
    </location>
</feature>
<keyword evidence="3" id="KW-0614">Plasmid</keyword>
<evidence type="ECO:0000256" key="1">
    <source>
        <dbReference type="SAM" id="SignalP"/>
    </source>
</evidence>
<feature type="signal peptide" evidence="1">
    <location>
        <begin position="1"/>
        <end position="18"/>
    </location>
</feature>
<reference evidence="3 4" key="1">
    <citation type="journal article" date="2015" name="PLoS ONE">
        <title>Azotobacter Genomes: The Genome of Azotobacter chroococcum NCIMB 8003 (ATCC 4412).</title>
        <authorList>
            <person name="Robson R.L."/>
            <person name="Jones R."/>
            <person name="Robson R.M."/>
            <person name="Schwartz A."/>
            <person name="Richardson T.H."/>
        </authorList>
    </citation>
    <scope>NUCLEOTIDE SEQUENCE [LARGE SCALE GENOMIC DNA]</scope>
    <source>
        <strain evidence="3 4">NCIMB 8003</strain>
        <plasmid evidence="4">Plasmid pAcX50e</plasmid>
    </source>
</reference>